<dbReference type="RefSeq" id="WP_162659959.1">
    <property type="nucleotide sequence ID" value="NZ_LR593887.1"/>
</dbReference>
<feature type="chain" id="PRO_5036172892" evidence="1">
    <location>
        <begin position="20"/>
        <end position="261"/>
    </location>
</feature>
<protein>
    <submittedName>
        <fullName evidence="2">Uncharacterized protein</fullName>
    </submittedName>
</protein>
<evidence type="ECO:0000313" key="3">
    <source>
        <dbReference type="Proteomes" id="UP000464378"/>
    </source>
</evidence>
<dbReference type="EMBL" id="LR593887">
    <property type="protein sequence ID" value="VTS07242.1"/>
    <property type="molecule type" value="Genomic_DNA"/>
</dbReference>
<name>A0A6C2YVP8_9BACT</name>
<feature type="signal peptide" evidence="1">
    <location>
        <begin position="1"/>
        <end position="19"/>
    </location>
</feature>
<dbReference type="InParanoid" id="A0A6C2YVP8"/>
<sequence length="261" mass="29192">MTFFGKLLVGLIFASSMMALTLATSVYTQFVPLKPNPARGGEEWKNTRLTKLEDKIKTLNRAGYRAKYSWTAANTKLTALEKERPARQAFYASQLELVQSGSYTDANGQKKAVAEPVQELVLDPSGNLDISKLEGRAPIKESPTGASLVAVDAYRSQLDRIAGEIKDSQLKEKDLIEKHQMLTNELIDVADKKGLRTLLREQQDLLVRINDEIDYLRPSLTNGLAETQLLLKRKNSLTNRLNELKAYRGELSLNTGKNTPR</sequence>
<keyword evidence="1" id="KW-0732">Signal</keyword>
<reference evidence="2" key="1">
    <citation type="submission" date="2019-04" db="EMBL/GenBank/DDBJ databases">
        <authorList>
            <consortium name="Science for Life Laboratories"/>
        </authorList>
    </citation>
    <scope>NUCLEOTIDE SEQUENCE</scope>
    <source>
        <strain evidence="2">MBLW1</strain>
    </source>
</reference>
<proteinExistence type="predicted"/>
<dbReference type="AlphaFoldDB" id="A0A6C2YVP8"/>
<evidence type="ECO:0000313" key="2">
    <source>
        <dbReference type="EMBL" id="VIP04942.1"/>
    </source>
</evidence>
<dbReference type="EMBL" id="LR586016">
    <property type="protein sequence ID" value="VIP04942.1"/>
    <property type="molecule type" value="Genomic_DNA"/>
</dbReference>
<accession>A0A6C2YVP8</accession>
<dbReference type="KEGG" id="tim:GMBLW1_42510"/>
<organism evidence="2">
    <name type="scientific">Tuwongella immobilis</name>
    <dbReference type="NCBI Taxonomy" id="692036"/>
    <lineage>
        <taxon>Bacteria</taxon>
        <taxon>Pseudomonadati</taxon>
        <taxon>Planctomycetota</taxon>
        <taxon>Planctomycetia</taxon>
        <taxon>Gemmatales</taxon>
        <taxon>Gemmataceae</taxon>
        <taxon>Tuwongella</taxon>
    </lineage>
</organism>
<keyword evidence="3" id="KW-1185">Reference proteome</keyword>
<gene>
    <name evidence="2" type="ORF">GMBLW1_42510</name>
</gene>
<evidence type="ECO:0000256" key="1">
    <source>
        <dbReference type="SAM" id="SignalP"/>
    </source>
</evidence>
<dbReference type="Proteomes" id="UP000464378">
    <property type="component" value="Chromosome"/>
</dbReference>